<dbReference type="Proteomes" id="UP001148629">
    <property type="component" value="Unassembled WGS sequence"/>
</dbReference>
<proteinExistence type="predicted"/>
<gene>
    <name evidence="1" type="ORF">NM208_g5850</name>
</gene>
<evidence type="ECO:0000313" key="2">
    <source>
        <dbReference type="Proteomes" id="UP001148629"/>
    </source>
</evidence>
<comment type="caution">
    <text evidence="1">The sequence shown here is derived from an EMBL/GenBank/DDBJ whole genome shotgun (WGS) entry which is preliminary data.</text>
</comment>
<organism evidence="1 2">
    <name type="scientific">Fusarium decemcellulare</name>
    <dbReference type="NCBI Taxonomy" id="57161"/>
    <lineage>
        <taxon>Eukaryota</taxon>
        <taxon>Fungi</taxon>
        <taxon>Dikarya</taxon>
        <taxon>Ascomycota</taxon>
        <taxon>Pezizomycotina</taxon>
        <taxon>Sordariomycetes</taxon>
        <taxon>Hypocreomycetidae</taxon>
        <taxon>Hypocreales</taxon>
        <taxon>Nectriaceae</taxon>
        <taxon>Fusarium</taxon>
        <taxon>Fusarium decemcellulare species complex</taxon>
    </lineage>
</organism>
<evidence type="ECO:0000313" key="1">
    <source>
        <dbReference type="EMBL" id="KAJ3538575.1"/>
    </source>
</evidence>
<name>A0ACC1SFD1_9HYPO</name>
<keyword evidence="2" id="KW-1185">Reference proteome</keyword>
<reference evidence="1" key="1">
    <citation type="submission" date="2022-08" db="EMBL/GenBank/DDBJ databases">
        <title>Genome Sequence of Fusarium decemcellulare.</title>
        <authorList>
            <person name="Buettner E."/>
        </authorList>
    </citation>
    <scope>NUCLEOTIDE SEQUENCE</scope>
    <source>
        <strain evidence="1">Babe19</strain>
    </source>
</reference>
<dbReference type="EMBL" id="JANRMS010000512">
    <property type="protein sequence ID" value="KAJ3538575.1"/>
    <property type="molecule type" value="Genomic_DNA"/>
</dbReference>
<accession>A0ACC1SFD1</accession>
<sequence length="964" mass="108747">MGQGTMDDKNKTPSAITPLIRQYSLKAYEIMPENPLSQALVSVINKEDSEAAKEEESMVDWKTWIEFGSCSNDIAPNRLEQKRRAIIESWKRFLHSFPDDDNYYQFRNSVPTIATLQEAINQAQIAWNKKQERGWRKWRNGFINFADTMNDYSYLFSIIPDGDKYTSLVTGVVSSVVKVSINYKKTADGFSQILSEVAVSLHTVNKMSTGVNTDDMRANVVSLYCEIFDLLCYSLTWFSSRWKRFGAAFNKGFYDDTVKDLLSGIDKAIRAVELEADCITRGQVQDIHGWLGPHLDNRLRAAGNQNRRDNDAAVEDKFDKMKEALGSQSVQTLGSVEQQEAYERLEYQKSTEIWPLEQEPLALEAGSDETSDASENDPHEQCSRYDIEQFSARLAVYRENREETSTSLPDDPLSLLPQEVVLKMQQWIKTSESKTIWVQGLPSMPQNSVVSHAAARICIISIQTGLPCVSFFCQPRYSFANDKKLTQKEAGLVALLYTVVSQLACLLPEAFPETDGLNEGRFNLLDGTMESTPVALDLIRALLTHAPSSLIWVMDGLQLVESNTTIPHLRAFLEILREQETKRVSKACFTTQGNCFVLTRAIDVKERVDASRIALNRPGAILRGGNAARGITDDELDISTAPVDELFVVVGELLQKNYFQDLQYTKFRDSATFDPSRHTTVGPTEGNFIVVRPVSFEKSVMYLLHDKGDGASSIAPLPAGYETLIVYYHEWTTGFGHRHKTERNDGYRNNLSAFCHEFMTQHFPGLVQSEQEGQETDTEVDDSMGTQEDAGAQTEETPVNTSALLFPEIQDSFAKFEASGERAWLLLAIKRLDAMCGNEFSNDLNVKGHLRMKVRTMLFSPEEFEMKDAEDLVRLAKEEWYKTPPVTPYLEAPIIYRLVRGLRHGALRGVSVPPAAWRILITQFCNNWATSPCEDPDSLKRLIETIHTSLMQFGCLALEPQVSQ</sequence>
<protein>
    <submittedName>
        <fullName evidence="1">Uncharacterized protein</fullName>
    </submittedName>
</protein>